<dbReference type="Proteomes" id="UP001501116">
    <property type="component" value="Unassembled WGS sequence"/>
</dbReference>
<reference evidence="3 4" key="1">
    <citation type="journal article" date="2019" name="Int. J. Syst. Evol. Microbiol.">
        <title>The Global Catalogue of Microorganisms (GCM) 10K type strain sequencing project: providing services to taxonomists for standard genome sequencing and annotation.</title>
        <authorList>
            <consortium name="The Broad Institute Genomics Platform"/>
            <consortium name="The Broad Institute Genome Sequencing Center for Infectious Disease"/>
            <person name="Wu L."/>
            <person name="Ma J."/>
        </authorList>
    </citation>
    <scope>NUCLEOTIDE SEQUENCE [LARGE SCALE GENOMIC DNA]</scope>
    <source>
        <strain evidence="3 4">JCM 14545</strain>
    </source>
</reference>
<feature type="region of interest" description="Disordered" evidence="1">
    <location>
        <begin position="1"/>
        <end position="190"/>
    </location>
</feature>
<evidence type="ECO:0000313" key="4">
    <source>
        <dbReference type="Proteomes" id="UP001501116"/>
    </source>
</evidence>
<name>A0ABN2RD97_9PSEU</name>
<evidence type="ECO:0000256" key="2">
    <source>
        <dbReference type="SAM" id="Phobius"/>
    </source>
</evidence>
<sequence length="394" mass="41290">MSWQEELRRLDADLASGKITQHQHRKQRDELLAAVSGGSAASPVLSPRQHSGHPVPPAPGHPQHQNQWQAANPAPVPQSRPAPQEPGATRQPQPPQPSQQQQQQPQQPDPAPSHAQSLLSTDRPTTAPSPADVRPTESMPYPRKHEEPTVIHPAVRPPAPPKPSRAQAASPAPTAANPFPMDDPAPSRRARTKPTWAFLAAGVLVVLALIIGGTMWLSSSPDEQPQSAPPPPPASGQDQAAASLENRLPPLPGIASEANSTMTLDKGLQLKLFDQAALDAMKANGAREVVYRGSSDQAEGYMVLVVPTASAAGATNLVKALTAQASSVGFQKSPANAEALSRESDSGRVTASWYRSGDNVVGIGVSQTPQGDQSALAGKFGGVEKALTGVLPKS</sequence>
<keyword evidence="2" id="KW-0472">Membrane</keyword>
<comment type="caution">
    <text evidence="3">The sequence shown here is derived from an EMBL/GenBank/DDBJ whole genome shotgun (WGS) entry which is preliminary data.</text>
</comment>
<feature type="compositionally biased region" description="Basic and acidic residues" evidence="1">
    <location>
        <begin position="1"/>
        <end position="12"/>
    </location>
</feature>
<protein>
    <submittedName>
        <fullName evidence="3">Uncharacterized protein</fullName>
    </submittedName>
</protein>
<evidence type="ECO:0000256" key="1">
    <source>
        <dbReference type="SAM" id="MobiDB-lite"/>
    </source>
</evidence>
<keyword evidence="2" id="KW-1133">Transmembrane helix</keyword>
<feature type="compositionally biased region" description="Low complexity" evidence="1">
    <location>
        <begin position="164"/>
        <end position="180"/>
    </location>
</feature>
<gene>
    <name evidence="3" type="ORF">GCM10009754_44970</name>
</gene>
<proteinExistence type="predicted"/>
<dbReference type="EMBL" id="BAAANN010000017">
    <property type="protein sequence ID" value="GAA1967325.1"/>
    <property type="molecule type" value="Genomic_DNA"/>
</dbReference>
<feature type="compositionally biased region" description="Low complexity" evidence="1">
    <location>
        <begin position="32"/>
        <end position="47"/>
    </location>
</feature>
<organism evidence="3 4">
    <name type="scientific">Amycolatopsis minnesotensis</name>
    <dbReference type="NCBI Taxonomy" id="337894"/>
    <lineage>
        <taxon>Bacteria</taxon>
        <taxon>Bacillati</taxon>
        <taxon>Actinomycetota</taxon>
        <taxon>Actinomycetes</taxon>
        <taxon>Pseudonocardiales</taxon>
        <taxon>Pseudonocardiaceae</taxon>
        <taxon>Amycolatopsis</taxon>
    </lineage>
</organism>
<feature type="transmembrane region" description="Helical" evidence="2">
    <location>
        <begin position="196"/>
        <end position="217"/>
    </location>
</feature>
<dbReference type="RefSeq" id="WP_344422000.1">
    <property type="nucleotide sequence ID" value="NZ_BAAANN010000017.1"/>
</dbReference>
<feature type="compositionally biased region" description="Low complexity" evidence="1">
    <location>
        <begin position="98"/>
        <end position="117"/>
    </location>
</feature>
<feature type="compositionally biased region" description="Polar residues" evidence="1">
    <location>
        <begin position="118"/>
        <end position="128"/>
    </location>
</feature>
<keyword evidence="4" id="KW-1185">Reference proteome</keyword>
<evidence type="ECO:0000313" key="3">
    <source>
        <dbReference type="EMBL" id="GAA1967325.1"/>
    </source>
</evidence>
<feature type="region of interest" description="Disordered" evidence="1">
    <location>
        <begin position="219"/>
        <end position="240"/>
    </location>
</feature>
<feature type="compositionally biased region" description="Pro residues" evidence="1">
    <location>
        <begin position="74"/>
        <end position="84"/>
    </location>
</feature>
<accession>A0ABN2RD97</accession>
<keyword evidence="2" id="KW-0812">Transmembrane</keyword>